<feature type="coiled-coil region" evidence="1">
    <location>
        <begin position="305"/>
        <end position="346"/>
    </location>
</feature>
<dbReference type="Proteomes" id="UP001152561">
    <property type="component" value="Unassembled WGS sequence"/>
</dbReference>
<evidence type="ECO:0000313" key="3">
    <source>
        <dbReference type="Proteomes" id="UP001152561"/>
    </source>
</evidence>
<protein>
    <submittedName>
        <fullName evidence="2">Uncharacterized protein</fullName>
    </submittedName>
</protein>
<reference evidence="3" key="1">
    <citation type="journal article" date="2023" name="Proc. Natl. Acad. Sci. U.S.A.">
        <title>Genomic and structural basis for evolution of tropane alkaloid biosynthesis.</title>
        <authorList>
            <person name="Wanga Y.-J."/>
            <person name="Taina T."/>
            <person name="Yua J.-Y."/>
            <person name="Lia J."/>
            <person name="Xua B."/>
            <person name="Chenc J."/>
            <person name="D'Auriad J.C."/>
            <person name="Huanga J.-P."/>
            <person name="Huanga S.-X."/>
        </authorList>
    </citation>
    <scope>NUCLEOTIDE SEQUENCE [LARGE SCALE GENOMIC DNA]</scope>
    <source>
        <strain evidence="3">cv. KIB-2019</strain>
    </source>
</reference>
<dbReference type="EMBL" id="JAJAGQ010000013">
    <property type="protein sequence ID" value="KAJ8546612.1"/>
    <property type="molecule type" value="Genomic_DNA"/>
</dbReference>
<sequence>MASYLGERAARYFGKEDVWKRIHKGDSIAWDSTMINRPDPHHYHDDGTENEYQLSNVLSIRSNYLPLRDGAVFIIESYCPYRFSRQFGYFQDIPGQLDKDFREASLDDGLRLARMCALNKSRAKAIFPPNGSTLKKFTSVNYKSWWKKVHGNFLKNHMQFLVNVVELVSNVFQKCENGVLVINKPPVLQSKVVVLQKRKGSSYKDVKKEETRTHSYQAFSKRSSLYENDSSRGDRILRERACPSRLENPNSPVIEISDNIGSPSRTMTCHIKEARSSFADKAIEVENSESLLRAKEHLDLFLTENDKKAEELSAASRSVKEAKNKLNELRALRGAAKNEVDEIESKV</sequence>
<dbReference type="PANTHER" id="PTHR36607:SF23">
    <property type="entry name" value="AMINOTRANSFERASE-LIKE PLANT MOBILE DOMAIN-CONTAINING PROTEIN"/>
    <property type="match status" value="1"/>
</dbReference>
<accession>A0A9Q1LXK1</accession>
<proteinExistence type="predicted"/>
<evidence type="ECO:0000256" key="1">
    <source>
        <dbReference type="SAM" id="Coils"/>
    </source>
</evidence>
<comment type="caution">
    <text evidence="2">The sequence shown here is derived from an EMBL/GenBank/DDBJ whole genome shotgun (WGS) entry which is preliminary data.</text>
</comment>
<evidence type="ECO:0000313" key="2">
    <source>
        <dbReference type="EMBL" id="KAJ8546612.1"/>
    </source>
</evidence>
<keyword evidence="1" id="KW-0175">Coiled coil</keyword>
<dbReference type="OrthoDB" id="1305246at2759"/>
<keyword evidence="3" id="KW-1185">Reference proteome</keyword>
<name>A0A9Q1LXK1_9SOLA</name>
<dbReference type="AlphaFoldDB" id="A0A9Q1LXK1"/>
<dbReference type="PANTHER" id="PTHR36607">
    <property type="entry name" value="1,2-DIHYDROXY-3-KETO-5-METHYLTHIOPENTENE DIOXYGENASE 4"/>
    <property type="match status" value="1"/>
</dbReference>
<gene>
    <name evidence="2" type="ORF">K7X08_037212</name>
</gene>
<organism evidence="2 3">
    <name type="scientific">Anisodus acutangulus</name>
    <dbReference type="NCBI Taxonomy" id="402998"/>
    <lineage>
        <taxon>Eukaryota</taxon>
        <taxon>Viridiplantae</taxon>
        <taxon>Streptophyta</taxon>
        <taxon>Embryophyta</taxon>
        <taxon>Tracheophyta</taxon>
        <taxon>Spermatophyta</taxon>
        <taxon>Magnoliopsida</taxon>
        <taxon>eudicotyledons</taxon>
        <taxon>Gunneridae</taxon>
        <taxon>Pentapetalae</taxon>
        <taxon>asterids</taxon>
        <taxon>lamiids</taxon>
        <taxon>Solanales</taxon>
        <taxon>Solanaceae</taxon>
        <taxon>Solanoideae</taxon>
        <taxon>Hyoscyameae</taxon>
        <taxon>Anisodus</taxon>
    </lineage>
</organism>